<gene>
    <name evidence="2" type="ORF">GCM10023313_25200</name>
</gene>
<name>A0ABP9FWY1_9SPHI</name>
<comment type="caution">
    <text evidence="2">The sequence shown here is derived from an EMBL/GenBank/DDBJ whole genome shotgun (WGS) entry which is preliminary data.</text>
</comment>
<reference evidence="3" key="1">
    <citation type="journal article" date="2019" name="Int. J. Syst. Evol. Microbiol.">
        <title>The Global Catalogue of Microorganisms (GCM) 10K type strain sequencing project: providing services to taxonomists for standard genome sequencing and annotation.</title>
        <authorList>
            <consortium name="The Broad Institute Genomics Platform"/>
            <consortium name="The Broad Institute Genome Sequencing Center for Infectious Disease"/>
            <person name="Wu L."/>
            <person name="Ma J."/>
        </authorList>
    </citation>
    <scope>NUCLEOTIDE SEQUENCE [LARGE SCALE GENOMIC DNA]</scope>
    <source>
        <strain evidence="3">JCM 18283</strain>
    </source>
</reference>
<dbReference type="RefSeq" id="WP_345331567.1">
    <property type="nucleotide sequence ID" value="NZ_BAABJI010000002.1"/>
</dbReference>
<feature type="compositionally biased region" description="Polar residues" evidence="1">
    <location>
        <begin position="25"/>
        <end position="35"/>
    </location>
</feature>
<accession>A0ABP9FWY1</accession>
<evidence type="ECO:0000256" key="1">
    <source>
        <dbReference type="SAM" id="MobiDB-lite"/>
    </source>
</evidence>
<organism evidence="2 3">
    <name type="scientific">Mucilaginibacter defluvii</name>
    <dbReference type="NCBI Taxonomy" id="1196019"/>
    <lineage>
        <taxon>Bacteria</taxon>
        <taxon>Pseudomonadati</taxon>
        <taxon>Bacteroidota</taxon>
        <taxon>Sphingobacteriia</taxon>
        <taxon>Sphingobacteriales</taxon>
        <taxon>Sphingobacteriaceae</taxon>
        <taxon>Mucilaginibacter</taxon>
    </lineage>
</organism>
<evidence type="ECO:0000313" key="3">
    <source>
        <dbReference type="Proteomes" id="UP001501436"/>
    </source>
</evidence>
<feature type="compositionally biased region" description="Basic and acidic residues" evidence="1">
    <location>
        <begin position="1"/>
        <end position="22"/>
    </location>
</feature>
<protein>
    <submittedName>
        <fullName evidence="2">Uncharacterized protein</fullName>
    </submittedName>
</protein>
<evidence type="ECO:0000313" key="2">
    <source>
        <dbReference type="EMBL" id="GAA4920375.1"/>
    </source>
</evidence>
<sequence length="60" mass="6603">MNNDPKDIKQTNDDSNLHRDEIGENTGTDTQLNKSVKTDAVEQEESDSSNKEQGPAGENL</sequence>
<dbReference type="EMBL" id="BAABJI010000002">
    <property type="protein sequence ID" value="GAA4920375.1"/>
    <property type="molecule type" value="Genomic_DNA"/>
</dbReference>
<dbReference type="Proteomes" id="UP001501436">
    <property type="component" value="Unassembled WGS sequence"/>
</dbReference>
<feature type="region of interest" description="Disordered" evidence="1">
    <location>
        <begin position="1"/>
        <end position="60"/>
    </location>
</feature>
<keyword evidence="3" id="KW-1185">Reference proteome</keyword>
<proteinExistence type="predicted"/>